<evidence type="ECO:0000313" key="1">
    <source>
        <dbReference type="EMBL" id="KAH8376862.1"/>
    </source>
</evidence>
<name>A0AAD4PMW3_9MUSC</name>
<reference evidence="1" key="1">
    <citation type="journal article" date="2021" name="Mol. Ecol. Resour.">
        <title>Phylogenomic analyses of the genus Drosophila reveals genomic signals of climate adaptation.</title>
        <authorList>
            <person name="Li F."/>
            <person name="Rane R.V."/>
            <person name="Luria V."/>
            <person name="Xiong Z."/>
            <person name="Chen J."/>
            <person name="Li Z."/>
            <person name="Catullo R.A."/>
            <person name="Griffin P.C."/>
            <person name="Schiffer M."/>
            <person name="Pearce S."/>
            <person name="Lee S.F."/>
            <person name="McElroy K."/>
            <person name="Stocker A."/>
            <person name="Shirriffs J."/>
            <person name="Cockerell F."/>
            <person name="Coppin C."/>
            <person name="Sgro C.M."/>
            <person name="Karger A."/>
            <person name="Cain J.W."/>
            <person name="Weber J.A."/>
            <person name="Santpere G."/>
            <person name="Kirschner M.W."/>
            <person name="Hoffmann A.A."/>
            <person name="Oakeshott J.G."/>
            <person name="Zhang G."/>
        </authorList>
    </citation>
    <scope>NUCLEOTIDE SEQUENCE</scope>
    <source>
        <strain evidence="1">BGI-SZ-2011g</strain>
    </source>
</reference>
<dbReference type="EMBL" id="JAJJHW010001127">
    <property type="protein sequence ID" value="KAH8376862.1"/>
    <property type="molecule type" value="Genomic_DNA"/>
</dbReference>
<organism evidence="1 2">
    <name type="scientific">Drosophila rubida</name>
    <dbReference type="NCBI Taxonomy" id="30044"/>
    <lineage>
        <taxon>Eukaryota</taxon>
        <taxon>Metazoa</taxon>
        <taxon>Ecdysozoa</taxon>
        <taxon>Arthropoda</taxon>
        <taxon>Hexapoda</taxon>
        <taxon>Insecta</taxon>
        <taxon>Pterygota</taxon>
        <taxon>Neoptera</taxon>
        <taxon>Endopterygota</taxon>
        <taxon>Diptera</taxon>
        <taxon>Brachycera</taxon>
        <taxon>Muscomorpha</taxon>
        <taxon>Ephydroidea</taxon>
        <taxon>Drosophilidae</taxon>
        <taxon>Drosophila</taxon>
    </lineage>
</organism>
<gene>
    <name evidence="1" type="ORF">KR093_001778</name>
</gene>
<accession>A0AAD4PMW3</accession>
<proteinExistence type="predicted"/>
<keyword evidence="2" id="KW-1185">Reference proteome</keyword>
<dbReference type="AlphaFoldDB" id="A0AAD4PMW3"/>
<evidence type="ECO:0000313" key="2">
    <source>
        <dbReference type="Proteomes" id="UP001200034"/>
    </source>
</evidence>
<dbReference type="Proteomes" id="UP001200034">
    <property type="component" value="Unassembled WGS sequence"/>
</dbReference>
<sequence length="60" mass="6120">MCNPCLRSMPGTCCGPTGGLGPCGFCGPYNGQWFKAINHCCGPCGPYGCCSCYGPHGGHC</sequence>
<protein>
    <submittedName>
        <fullName evidence="1">Uncharacterized protein</fullName>
    </submittedName>
</protein>
<comment type="caution">
    <text evidence="1">The sequence shown here is derived from an EMBL/GenBank/DDBJ whole genome shotgun (WGS) entry which is preliminary data.</text>
</comment>